<comment type="caution">
    <text evidence="1">The sequence shown here is derived from an EMBL/GenBank/DDBJ whole genome shotgun (WGS) entry which is preliminary data.</text>
</comment>
<dbReference type="AlphaFoldDB" id="A0A645IJ59"/>
<name>A0A645IJ59_9ZZZZ</name>
<accession>A0A645IJ59</accession>
<organism evidence="1">
    <name type="scientific">bioreactor metagenome</name>
    <dbReference type="NCBI Taxonomy" id="1076179"/>
    <lineage>
        <taxon>unclassified sequences</taxon>
        <taxon>metagenomes</taxon>
        <taxon>ecological metagenomes</taxon>
    </lineage>
</organism>
<dbReference type="EMBL" id="VSSQ01116316">
    <property type="protein sequence ID" value="MPN51325.1"/>
    <property type="molecule type" value="Genomic_DNA"/>
</dbReference>
<sequence>MFEREELLSGVHGFRHSRFNRLDKRFIDGNPMVLQGVGISSEPFVIYIRREMTRNNCDISLTLFKQVFYSFDGSPVVIEGDANQIFHVEYIIQ</sequence>
<protein>
    <submittedName>
        <fullName evidence="1">Uncharacterized protein</fullName>
    </submittedName>
</protein>
<reference evidence="1" key="1">
    <citation type="submission" date="2019-08" db="EMBL/GenBank/DDBJ databases">
        <authorList>
            <person name="Kucharzyk K."/>
            <person name="Murdoch R.W."/>
            <person name="Higgins S."/>
            <person name="Loffler F."/>
        </authorList>
    </citation>
    <scope>NUCLEOTIDE SEQUENCE</scope>
</reference>
<gene>
    <name evidence="1" type="ORF">SDC9_198968</name>
</gene>
<proteinExistence type="predicted"/>
<evidence type="ECO:0000313" key="1">
    <source>
        <dbReference type="EMBL" id="MPN51325.1"/>
    </source>
</evidence>